<dbReference type="KEGG" id="vg:26796579"/>
<dbReference type="EMBL" id="KR534323">
    <property type="protein sequence ID" value="AKO60985.1"/>
    <property type="molecule type" value="Genomic_DNA"/>
</dbReference>
<keyword evidence="2" id="KW-1185">Reference proteome</keyword>
<evidence type="ECO:0000313" key="2">
    <source>
        <dbReference type="Proteomes" id="UP000202763"/>
    </source>
</evidence>
<name>A0A0H4J245_9CAUD</name>
<sequence length="39" mass="4370">MHLVTNINGYNMESLESIIYSRTGLNSVDQLVDDLGIDE</sequence>
<organism evidence="1 2">
    <name type="scientific">Pseudoalteromonas phage H101</name>
    <dbReference type="NCBI Taxonomy" id="1654919"/>
    <lineage>
        <taxon>Viruses</taxon>
        <taxon>Duplodnaviria</taxon>
        <taxon>Heunggongvirae</taxon>
        <taxon>Uroviricota</taxon>
        <taxon>Caudoviricetes</taxon>
        <taxon>Shandongvirus</taxon>
        <taxon>Shandongvirus H101</taxon>
    </lineage>
</organism>
<protein>
    <submittedName>
        <fullName evidence="1">Uncharacterized protein</fullName>
    </submittedName>
</protein>
<accession>A0A0H4J245</accession>
<proteinExistence type="predicted"/>
<evidence type="ECO:0000313" key="1">
    <source>
        <dbReference type="EMBL" id="AKO60985.1"/>
    </source>
</evidence>
<dbReference type="GeneID" id="26796579"/>
<reference evidence="1 2" key="1">
    <citation type="submission" date="2015-05" db="EMBL/GenBank/DDBJ databases">
        <authorList>
            <person name="Wang D.B."/>
            <person name="Wang M."/>
        </authorList>
    </citation>
    <scope>NUCLEOTIDE SEQUENCE [LARGE SCALE GENOMIC DNA]</scope>
</reference>
<dbReference type="Proteomes" id="UP000202763">
    <property type="component" value="Segment"/>
</dbReference>
<dbReference type="RefSeq" id="YP_009225518.1">
    <property type="nucleotide sequence ID" value="NC_029094.1"/>
</dbReference>